<keyword evidence="4" id="KW-1185">Reference proteome</keyword>
<protein>
    <submittedName>
        <fullName evidence="3">Sorbosone dehydrogenase</fullName>
    </submittedName>
</protein>
<gene>
    <name evidence="3" type="ORF">NCCP691_33630</name>
</gene>
<dbReference type="Gene3D" id="2.120.10.30">
    <property type="entry name" value="TolB, C-terminal domain"/>
    <property type="match status" value="1"/>
</dbReference>
<organism evidence="3 4">
    <name type="scientific">Noviherbaspirillum aridicola</name>
    <dbReference type="NCBI Taxonomy" id="2849687"/>
    <lineage>
        <taxon>Bacteria</taxon>
        <taxon>Pseudomonadati</taxon>
        <taxon>Pseudomonadota</taxon>
        <taxon>Betaproteobacteria</taxon>
        <taxon>Burkholderiales</taxon>
        <taxon>Oxalobacteraceae</taxon>
        <taxon>Noviherbaspirillum</taxon>
    </lineage>
</organism>
<dbReference type="PANTHER" id="PTHR19328">
    <property type="entry name" value="HEDGEHOG-INTERACTING PROTEIN"/>
    <property type="match status" value="1"/>
</dbReference>
<comment type="caution">
    <text evidence="3">The sequence shown here is derived from an EMBL/GenBank/DDBJ whole genome shotgun (WGS) entry which is preliminary data.</text>
</comment>
<name>A0ABQ4Q8F7_9BURK</name>
<feature type="domain" description="Pyrroloquinoline quinone-dependent pyranose dehydrogenase beta-propeller" evidence="2">
    <location>
        <begin position="139"/>
        <end position="284"/>
    </location>
</feature>
<proteinExistence type="predicted"/>
<dbReference type="PANTHER" id="PTHR19328:SF55">
    <property type="entry name" value="BLR6566 PROTEIN"/>
    <property type="match status" value="1"/>
</dbReference>
<dbReference type="InterPro" id="IPR011042">
    <property type="entry name" value="6-blade_b-propeller_TolB-like"/>
</dbReference>
<dbReference type="RefSeq" id="WP_238482480.1">
    <property type="nucleotide sequence ID" value="NZ_BPMK01000016.1"/>
</dbReference>
<dbReference type="Pfam" id="PF22807">
    <property type="entry name" value="TrAA12"/>
    <property type="match status" value="2"/>
</dbReference>
<dbReference type="Proteomes" id="UP000887222">
    <property type="component" value="Unassembled WGS sequence"/>
</dbReference>
<feature type="domain" description="Pyrroloquinoline quinone-dependent pyranose dehydrogenase beta-propeller" evidence="2">
    <location>
        <begin position="329"/>
        <end position="434"/>
    </location>
</feature>
<feature type="signal peptide" evidence="1">
    <location>
        <begin position="1"/>
        <end position="19"/>
    </location>
</feature>
<reference evidence="3 4" key="1">
    <citation type="journal article" date="2022" name="Int. J. Syst. Evol. Microbiol.">
        <title>Noviherbaspirillum aridicola sp. nov., isolated from an arid soil in Pakistan.</title>
        <authorList>
            <person name="Khan I.U."/>
            <person name="Saqib M."/>
            <person name="Amin A."/>
            <person name="Hussain F."/>
            <person name="Li L."/>
            <person name="Liu Y.H."/>
            <person name="Fang B.Z."/>
            <person name="Ahmed I."/>
            <person name="Li W.J."/>
        </authorList>
    </citation>
    <scope>NUCLEOTIDE SEQUENCE [LARGE SCALE GENOMIC DNA]</scope>
    <source>
        <strain evidence="3 4">NCCP-691</strain>
    </source>
</reference>
<evidence type="ECO:0000256" key="1">
    <source>
        <dbReference type="SAM" id="SignalP"/>
    </source>
</evidence>
<dbReference type="EMBL" id="BPMK01000016">
    <property type="protein sequence ID" value="GIZ53349.1"/>
    <property type="molecule type" value="Genomic_DNA"/>
</dbReference>
<evidence type="ECO:0000313" key="3">
    <source>
        <dbReference type="EMBL" id="GIZ53349.1"/>
    </source>
</evidence>
<evidence type="ECO:0000259" key="2">
    <source>
        <dbReference type="Pfam" id="PF22807"/>
    </source>
</evidence>
<evidence type="ECO:0000313" key="4">
    <source>
        <dbReference type="Proteomes" id="UP000887222"/>
    </source>
</evidence>
<dbReference type="PROSITE" id="PS51257">
    <property type="entry name" value="PROKAR_LIPOPROTEIN"/>
    <property type="match status" value="1"/>
</dbReference>
<dbReference type="SUPFAM" id="SSF50952">
    <property type="entry name" value="Soluble quinoprotein glucose dehydrogenase"/>
    <property type="match status" value="1"/>
</dbReference>
<keyword evidence="1" id="KW-0732">Signal</keyword>
<dbReference type="InterPro" id="IPR011041">
    <property type="entry name" value="Quinoprot_gluc/sorb_DH_b-prop"/>
</dbReference>
<dbReference type="InterPro" id="IPR054539">
    <property type="entry name" value="Beta-prop_PDH"/>
</dbReference>
<feature type="chain" id="PRO_5047360677" evidence="1">
    <location>
        <begin position="20"/>
        <end position="437"/>
    </location>
</feature>
<sequence length="437" mass="46164">MRVRHLIALATLAMTTACAERAQLPVEAGIGPNPALPPPRGGLLPTVNIAPAIGWSDGGKPAAAPGLEVRPFAGGLDHPRWLYVLPNGDVLVAESNRPANAQGARTGIAGWFMRTFMERAGAGVPSANRITLLRDADGNGIPEVRTAFLENLNSPFGMALVGDALYVANTDAVLRFPYTEGATRITAAGVKVADLPAGSINHHWTKNIIASRDGRRLYATVGSNSNVGELGMENEVDRAAILEIDLAGGRTRSFATGLRNPNGLAWNPVSGALWTTVNERDEIGSDLVPDYMTTVKDGGFYGWPYSYYGRHVDSRAQPPRPDLVATAIVPDYALGAHTAAFGIAFYEGGLLPAAYAGGAFVALHGSWNRRPHSGYKVIFVPFANGRPSGPATDILTGFLSNDGKAMGRPIGIALDRRGALLVSDDVGNAVWRVTAAR</sequence>
<accession>A0ABQ4Q8F7</accession>